<dbReference type="eggNOG" id="ENOG502QRUR">
    <property type="taxonomic scope" value="Eukaryota"/>
</dbReference>
<dbReference type="EnsemblPlants" id="Pp3c15_16500V3.4">
    <property type="protein sequence ID" value="Pp3c15_16500V3.4"/>
    <property type="gene ID" value="Pp3c15_16500"/>
</dbReference>
<dbReference type="EnsemblPlants" id="Pp3c15_16500V3.2">
    <property type="protein sequence ID" value="Pp3c15_16500V3.2"/>
    <property type="gene ID" value="Pp3c15_16500"/>
</dbReference>
<dbReference type="OMA" id="HNEQAYT"/>
<keyword evidence="5" id="KW-1185">Reference proteome</keyword>
<dbReference type="FunCoup" id="A9TK28">
    <property type="interactions" value="11"/>
</dbReference>
<sequence>MGALAGPEFFTEGVVPEQRVIDHGIPFPQVLQPHIQSDLASLVDAIVKNKTWLDSQLEQSGAILFRGFDVSTAADFDAVVKAFDYPELPYVGGAAPRSSVVGRVFTSNESPPDQKIPFHHEMAQVPEYPRKVFFYCEIEPAEGGETPILPSHLVYQRMEKEWPEFVQKLLEHGLLYTRILGEGDDPSSPIGRGWQSTFLTKDRTEAEKRAASLGMRLEWLEDGVKTVSGPIPAVKTDELRQRRVWFNSMVAAYTGWEDARNDPLKAVKFGDGTPLPKEAVMACLDILTEESVSIPWRHGDVLVLDNIAVQHARKSFAPPRRVLASLAK</sequence>
<organism evidence="3">
    <name type="scientific">Physcomitrium patens</name>
    <name type="common">Spreading-leaved earth moss</name>
    <name type="synonym">Physcomitrella patens</name>
    <dbReference type="NCBI Taxonomy" id="3218"/>
    <lineage>
        <taxon>Eukaryota</taxon>
        <taxon>Viridiplantae</taxon>
        <taxon>Streptophyta</taxon>
        <taxon>Embryophyta</taxon>
        <taxon>Bryophyta</taxon>
        <taxon>Bryophytina</taxon>
        <taxon>Bryopsida</taxon>
        <taxon>Funariidae</taxon>
        <taxon>Funariales</taxon>
        <taxon>Funariaceae</taxon>
        <taxon>Physcomitrium</taxon>
    </lineage>
</organism>
<name>A9TK28_PHYPA</name>
<evidence type="ECO:0000256" key="1">
    <source>
        <dbReference type="ARBA" id="ARBA00023002"/>
    </source>
</evidence>
<accession>A9TK28</accession>
<proteinExistence type="predicted"/>
<reference evidence="3 5" key="2">
    <citation type="journal article" date="2018" name="Plant J.">
        <title>The Physcomitrella patens chromosome-scale assembly reveals moss genome structure and evolution.</title>
        <authorList>
            <person name="Lang D."/>
            <person name="Ullrich K.K."/>
            <person name="Murat F."/>
            <person name="Fuchs J."/>
            <person name="Jenkins J."/>
            <person name="Haas F.B."/>
            <person name="Piednoel M."/>
            <person name="Gundlach H."/>
            <person name="Van Bel M."/>
            <person name="Meyberg R."/>
            <person name="Vives C."/>
            <person name="Morata J."/>
            <person name="Symeonidi A."/>
            <person name="Hiss M."/>
            <person name="Muchero W."/>
            <person name="Kamisugi Y."/>
            <person name="Saleh O."/>
            <person name="Blanc G."/>
            <person name="Decker E.L."/>
            <person name="van Gessel N."/>
            <person name="Grimwood J."/>
            <person name="Hayes R.D."/>
            <person name="Graham S.W."/>
            <person name="Gunter L.E."/>
            <person name="McDaniel S.F."/>
            <person name="Hoernstein S.N.W."/>
            <person name="Larsson A."/>
            <person name="Li F.W."/>
            <person name="Perroud P.F."/>
            <person name="Phillips J."/>
            <person name="Ranjan P."/>
            <person name="Rokshar D.S."/>
            <person name="Rothfels C.J."/>
            <person name="Schneider L."/>
            <person name="Shu S."/>
            <person name="Stevenson D.W."/>
            <person name="Thummler F."/>
            <person name="Tillich M."/>
            <person name="Villarreal Aguilar J.C."/>
            <person name="Widiez T."/>
            <person name="Wong G.K."/>
            <person name="Wymore A."/>
            <person name="Zhang Y."/>
            <person name="Zimmer A.D."/>
            <person name="Quatrano R.S."/>
            <person name="Mayer K.F.X."/>
            <person name="Goodstein D."/>
            <person name="Casacuberta J.M."/>
            <person name="Vandepoele K."/>
            <person name="Reski R."/>
            <person name="Cuming A.C."/>
            <person name="Tuskan G.A."/>
            <person name="Maumus F."/>
            <person name="Salse J."/>
            <person name="Schmutz J."/>
            <person name="Rensing S.A."/>
        </authorList>
    </citation>
    <scope>NUCLEOTIDE SEQUENCE [LARGE SCALE GENOMIC DNA]</scope>
    <source>
        <strain evidence="4 5">cv. Gransden 2004</strain>
    </source>
</reference>
<dbReference type="InterPro" id="IPR042098">
    <property type="entry name" value="TauD-like_sf"/>
</dbReference>
<dbReference type="EMBL" id="ABEU02000015">
    <property type="protein sequence ID" value="PNR39546.1"/>
    <property type="molecule type" value="Genomic_DNA"/>
</dbReference>
<dbReference type="Gramene" id="Pp3c15_16500V3.4">
    <property type="protein sequence ID" value="Pp3c15_16500V3.4"/>
    <property type="gene ID" value="Pp3c15_16500"/>
</dbReference>
<dbReference type="Gramene" id="Pp3c15_16500V3.2">
    <property type="protein sequence ID" value="Pp3c15_16500V3.2"/>
    <property type="gene ID" value="Pp3c15_16500"/>
</dbReference>
<dbReference type="KEGG" id="ppp:112292898"/>
<dbReference type="HOGENOM" id="CLU_044153_3_0_1"/>
<evidence type="ECO:0000313" key="3">
    <source>
        <dbReference type="EMBL" id="PNR39546.1"/>
    </source>
</evidence>
<dbReference type="SUPFAM" id="SSF51197">
    <property type="entry name" value="Clavaminate synthase-like"/>
    <property type="match status" value="1"/>
</dbReference>
<dbReference type="PaxDb" id="3218-PP1S248_38V6.1"/>
<evidence type="ECO:0000313" key="4">
    <source>
        <dbReference type="EnsemblPlants" id="Pp3c15_16500V3.1"/>
    </source>
</evidence>
<dbReference type="Gene3D" id="3.60.130.10">
    <property type="entry name" value="Clavaminate synthase-like"/>
    <property type="match status" value="1"/>
</dbReference>
<protein>
    <recommendedName>
        <fullName evidence="2">TauD/TfdA-like domain-containing protein</fullName>
    </recommendedName>
</protein>
<reference evidence="4" key="3">
    <citation type="submission" date="2020-12" db="UniProtKB">
        <authorList>
            <consortium name="EnsemblPlants"/>
        </authorList>
    </citation>
    <scope>IDENTIFICATION</scope>
</reference>
<dbReference type="RefSeq" id="XP_024397640.1">
    <property type="nucleotide sequence ID" value="XM_024541872.2"/>
</dbReference>
<dbReference type="EnsemblPlants" id="Pp3c15_16500V3.5">
    <property type="protein sequence ID" value="Pp3c15_16500V3.5"/>
    <property type="gene ID" value="Pp3c15_16500"/>
</dbReference>
<dbReference type="PANTHER" id="PTHR10696">
    <property type="entry name" value="GAMMA-BUTYROBETAINE HYDROXYLASE-RELATED"/>
    <property type="match status" value="1"/>
</dbReference>
<dbReference type="FunFam" id="3.60.130.10:FF:000006">
    <property type="entry name" value="Clavaminate synthase-like protein At3g21360"/>
    <property type="match status" value="1"/>
</dbReference>
<gene>
    <name evidence="4" type="primary">LOC112292898</name>
    <name evidence="3" type="ORF">PHYPA_019824</name>
</gene>
<dbReference type="InterPro" id="IPR003819">
    <property type="entry name" value="TauD/TfdA-like"/>
</dbReference>
<dbReference type="Pfam" id="PF02668">
    <property type="entry name" value="TauD"/>
    <property type="match status" value="1"/>
</dbReference>
<dbReference type="EnsemblPlants" id="Pp3c15_16500V3.1">
    <property type="protein sequence ID" value="Pp3c15_16500V3.1"/>
    <property type="gene ID" value="Pp3c15_16500"/>
</dbReference>
<dbReference type="RefSeq" id="XP_024397642.1">
    <property type="nucleotide sequence ID" value="XM_024541874.2"/>
</dbReference>
<dbReference type="EnsemblPlants" id="Pp3c15_16500V3.3">
    <property type="protein sequence ID" value="Pp3c15_16500V3.3"/>
    <property type="gene ID" value="Pp3c15_16500"/>
</dbReference>
<feature type="domain" description="TauD/TfdA-like" evidence="2">
    <location>
        <begin position="37"/>
        <end position="323"/>
    </location>
</feature>
<dbReference type="PANTHER" id="PTHR10696:SF21">
    <property type="entry name" value="TAUD_TFDA-LIKE DOMAIN-CONTAINING PROTEIN"/>
    <property type="match status" value="1"/>
</dbReference>
<dbReference type="AlphaFoldDB" id="A9TK28"/>
<dbReference type="RefSeq" id="XP_024397641.1">
    <property type="nucleotide sequence ID" value="XM_024541873.2"/>
</dbReference>
<dbReference type="InterPro" id="IPR050411">
    <property type="entry name" value="AlphaKG_dependent_hydroxylases"/>
</dbReference>
<dbReference type="GeneID" id="112292898"/>
<dbReference type="STRING" id="3218.A9TK28"/>
<evidence type="ECO:0000313" key="5">
    <source>
        <dbReference type="Proteomes" id="UP000006727"/>
    </source>
</evidence>
<dbReference type="Gramene" id="Pp3c15_16500V3.5">
    <property type="protein sequence ID" value="Pp3c15_16500V3.5"/>
    <property type="gene ID" value="Pp3c15_16500"/>
</dbReference>
<dbReference type="Gramene" id="Pp3c15_16500V3.3">
    <property type="protein sequence ID" value="Pp3c15_16500V3.3"/>
    <property type="gene ID" value="Pp3c15_16500"/>
</dbReference>
<dbReference type="OrthoDB" id="408743at2759"/>
<keyword evidence="1" id="KW-0560">Oxidoreductase</keyword>
<dbReference type="Proteomes" id="UP000006727">
    <property type="component" value="Chromosome 15"/>
</dbReference>
<evidence type="ECO:0000259" key="2">
    <source>
        <dbReference type="Pfam" id="PF02668"/>
    </source>
</evidence>
<reference evidence="3 5" key="1">
    <citation type="journal article" date="2008" name="Science">
        <title>The Physcomitrella genome reveals evolutionary insights into the conquest of land by plants.</title>
        <authorList>
            <person name="Rensing S."/>
            <person name="Lang D."/>
            <person name="Zimmer A."/>
            <person name="Terry A."/>
            <person name="Salamov A."/>
            <person name="Shapiro H."/>
            <person name="Nishiyama T."/>
            <person name="Perroud P.-F."/>
            <person name="Lindquist E."/>
            <person name="Kamisugi Y."/>
            <person name="Tanahashi T."/>
            <person name="Sakakibara K."/>
            <person name="Fujita T."/>
            <person name="Oishi K."/>
            <person name="Shin-I T."/>
            <person name="Kuroki Y."/>
            <person name="Toyoda A."/>
            <person name="Suzuki Y."/>
            <person name="Hashimoto A."/>
            <person name="Yamaguchi K."/>
            <person name="Sugano A."/>
            <person name="Kohara Y."/>
            <person name="Fujiyama A."/>
            <person name="Anterola A."/>
            <person name="Aoki S."/>
            <person name="Ashton N."/>
            <person name="Barbazuk W.B."/>
            <person name="Barker E."/>
            <person name="Bennetzen J."/>
            <person name="Bezanilla M."/>
            <person name="Blankenship R."/>
            <person name="Cho S.H."/>
            <person name="Dutcher S."/>
            <person name="Estelle M."/>
            <person name="Fawcett J.A."/>
            <person name="Gundlach H."/>
            <person name="Hanada K."/>
            <person name="Heyl A."/>
            <person name="Hicks K.A."/>
            <person name="Hugh J."/>
            <person name="Lohr M."/>
            <person name="Mayer K."/>
            <person name="Melkozernov A."/>
            <person name="Murata T."/>
            <person name="Nelson D."/>
            <person name="Pils B."/>
            <person name="Prigge M."/>
            <person name="Reiss B."/>
            <person name="Renner T."/>
            <person name="Rombauts S."/>
            <person name="Rushton P."/>
            <person name="Sanderfoot A."/>
            <person name="Schween G."/>
            <person name="Shiu S.-H."/>
            <person name="Stueber K."/>
            <person name="Theodoulou F.L."/>
            <person name="Tu H."/>
            <person name="Van de Peer Y."/>
            <person name="Verrier P.J."/>
            <person name="Waters E."/>
            <person name="Wood A."/>
            <person name="Yang L."/>
            <person name="Cove D."/>
            <person name="Cuming A."/>
            <person name="Hasebe M."/>
            <person name="Lucas S."/>
            <person name="Mishler D.B."/>
            <person name="Reski R."/>
            <person name="Grigoriev I."/>
            <person name="Quatrano R.S."/>
            <person name="Boore J.L."/>
        </authorList>
    </citation>
    <scope>NUCLEOTIDE SEQUENCE [LARGE SCALE GENOMIC DNA]</scope>
    <source>
        <strain evidence="4 5">cv. Gransden 2004</strain>
    </source>
</reference>
<dbReference type="GO" id="GO:0016491">
    <property type="term" value="F:oxidoreductase activity"/>
    <property type="evidence" value="ECO:0007669"/>
    <property type="project" value="UniProtKB-KW"/>
</dbReference>
<dbReference type="Gramene" id="Pp3c15_16500V3.1">
    <property type="protein sequence ID" value="Pp3c15_16500V3.1"/>
    <property type="gene ID" value="Pp3c15_16500"/>
</dbReference>